<evidence type="ECO:0000313" key="1">
    <source>
        <dbReference type="EMBL" id="OWZ19210.1"/>
    </source>
</evidence>
<dbReference type="EMBL" id="NBNE01000472">
    <property type="protein sequence ID" value="OWZ19210.1"/>
    <property type="molecule type" value="Genomic_DNA"/>
</dbReference>
<evidence type="ECO:0008006" key="3">
    <source>
        <dbReference type="Google" id="ProtNLM"/>
    </source>
</evidence>
<comment type="caution">
    <text evidence="1">The sequence shown here is derived from an EMBL/GenBank/DDBJ whole genome shotgun (WGS) entry which is preliminary data.</text>
</comment>
<gene>
    <name evidence="1" type="ORF">PHMEG_0006578</name>
</gene>
<sequence length="295" mass="33852">MTFTGFVQFYSILNFSTKYLWQISRTSLRQHSTSSRCQCDGLCVLEPTRKVYIRQRFAGHDTMEFSINIREMRSAALAALHWGPVWAASSDVKNRIHVKFHIGNMSAVSWTNHRTSRHPVAQMYNRLLSLAEFQYNISFSATHIPGKLNVVADAGSRPWVQRTPCSSRIAIHRSLKCLSSMLRKNAVTSSTIAKYRQYWRQWCAFAQQMTWSRWLSPANACHRLGYFCNSSMVTRLEFSGSRQPTQYNSAEIIRYSMHPQVQAKLLSSLLDDGFQTASKNTHVMLPHRQKGYPGG</sequence>
<evidence type="ECO:0000313" key="2">
    <source>
        <dbReference type="Proteomes" id="UP000198211"/>
    </source>
</evidence>
<accession>A0A225WQN2</accession>
<dbReference type="OrthoDB" id="101778at2759"/>
<dbReference type="AlphaFoldDB" id="A0A225WQN2"/>
<name>A0A225WQN2_9STRA</name>
<dbReference type="STRING" id="4795.A0A225WQN2"/>
<proteinExistence type="predicted"/>
<organism evidence="1 2">
    <name type="scientific">Phytophthora megakarya</name>
    <dbReference type="NCBI Taxonomy" id="4795"/>
    <lineage>
        <taxon>Eukaryota</taxon>
        <taxon>Sar</taxon>
        <taxon>Stramenopiles</taxon>
        <taxon>Oomycota</taxon>
        <taxon>Peronosporomycetes</taxon>
        <taxon>Peronosporales</taxon>
        <taxon>Peronosporaceae</taxon>
        <taxon>Phytophthora</taxon>
    </lineage>
</organism>
<dbReference type="CDD" id="cd09275">
    <property type="entry name" value="RNase_HI_RT_DIRS1"/>
    <property type="match status" value="1"/>
</dbReference>
<reference evidence="2" key="1">
    <citation type="submission" date="2017-03" db="EMBL/GenBank/DDBJ databases">
        <title>Phytopthora megakarya and P. palmivora, two closely related causual agents of cacao black pod achieved similar genome size and gene model numbers by different mechanisms.</title>
        <authorList>
            <person name="Ali S."/>
            <person name="Shao J."/>
            <person name="Larry D.J."/>
            <person name="Kronmiller B."/>
            <person name="Shen D."/>
            <person name="Strem M.D."/>
            <person name="Melnick R.L."/>
            <person name="Guiltinan M.J."/>
            <person name="Tyler B.M."/>
            <person name="Meinhardt L.W."/>
            <person name="Bailey B.A."/>
        </authorList>
    </citation>
    <scope>NUCLEOTIDE SEQUENCE [LARGE SCALE GENOMIC DNA]</scope>
    <source>
        <strain evidence="2">zdho120</strain>
    </source>
</reference>
<dbReference type="Proteomes" id="UP000198211">
    <property type="component" value="Unassembled WGS sequence"/>
</dbReference>
<protein>
    <recommendedName>
        <fullName evidence="3">Reverse transcriptase</fullName>
    </recommendedName>
</protein>
<keyword evidence="2" id="KW-1185">Reference proteome</keyword>